<feature type="transmembrane region" description="Helical" evidence="2">
    <location>
        <begin position="289"/>
        <end position="310"/>
    </location>
</feature>
<accession>A0AA40K7K8</accession>
<feature type="transmembrane region" description="Helical" evidence="2">
    <location>
        <begin position="121"/>
        <end position="142"/>
    </location>
</feature>
<name>A0AA40K7K8_9PEZI</name>
<comment type="caution">
    <text evidence="3">The sequence shown here is derived from an EMBL/GenBank/DDBJ whole genome shotgun (WGS) entry which is preliminary data.</text>
</comment>
<dbReference type="Pfam" id="PF06912">
    <property type="entry name" value="DUF1275"/>
    <property type="match status" value="1"/>
</dbReference>
<evidence type="ECO:0000256" key="2">
    <source>
        <dbReference type="SAM" id="Phobius"/>
    </source>
</evidence>
<keyword evidence="2" id="KW-0472">Membrane</keyword>
<evidence type="ECO:0000313" key="4">
    <source>
        <dbReference type="Proteomes" id="UP001172155"/>
    </source>
</evidence>
<feature type="transmembrane region" description="Helical" evidence="2">
    <location>
        <begin position="266"/>
        <end position="283"/>
    </location>
</feature>
<evidence type="ECO:0008006" key="5">
    <source>
        <dbReference type="Google" id="ProtNLM"/>
    </source>
</evidence>
<evidence type="ECO:0000256" key="1">
    <source>
        <dbReference type="SAM" id="MobiDB-lite"/>
    </source>
</evidence>
<evidence type="ECO:0000313" key="3">
    <source>
        <dbReference type="EMBL" id="KAK0748933.1"/>
    </source>
</evidence>
<dbReference type="EMBL" id="JAUKUD010000003">
    <property type="protein sequence ID" value="KAK0748933.1"/>
    <property type="molecule type" value="Genomic_DNA"/>
</dbReference>
<proteinExistence type="predicted"/>
<keyword evidence="2" id="KW-1133">Transmembrane helix</keyword>
<dbReference type="Proteomes" id="UP001172155">
    <property type="component" value="Unassembled WGS sequence"/>
</dbReference>
<feature type="transmembrane region" description="Helical" evidence="2">
    <location>
        <begin position="154"/>
        <end position="173"/>
    </location>
</feature>
<protein>
    <recommendedName>
        <fullName evidence="5">DUF1275 domain protein</fullName>
    </recommendedName>
</protein>
<dbReference type="PANTHER" id="PTHR37488:SF7">
    <property type="entry name" value="DUF1275 DOMAIN PROTEIN"/>
    <property type="match status" value="1"/>
</dbReference>
<feature type="transmembrane region" description="Helical" evidence="2">
    <location>
        <begin position="206"/>
        <end position="225"/>
    </location>
</feature>
<dbReference type="AlphaFoldDB" id="A0AA40K7K8"/>
<dbReference type="PANTHER" id="PTHR37488">
    <property type="entry name" value="DUF1275 DOMAIN-CONTAINING PROTEIN"/>
    <property type="match status" value="1"/>
</dbReference>
<sequence>MASSTPLDTPHPSSPSSGISTPNVTKPSDPSNLPSAASIAAAHHASPPPLSSSRRRGWLAHMRDDISLTHADWPLLVSCLVSGLCDSVAFNATGTFASMQTGNTIFLALGAASLPPNQPLLWLRALVSISSFWAGCLFFSRAFKTHHPRPLQKLTLALSFALQGILILAAAALSQTAAVPAFAQARLPPTLDAAAEHARLARENDAVTLAPLALLAFGFGGQIVASRVLGFTEVPTNVLTSLYCDLLSDPGLAKGVGRNEKRDRRVVAIVMMLGGGVVGGWMQRTGAGMSGALWLAAGIKMGLAGAWLGWKSREMVVEEGKGDV</sequence>
<feature type="compositionally biased region" description="Polar residues" evidence="1">
    <location>
        <begin position="14"/>
        <end position="29"/>
    </location>
</feature>
<gene>
    <name evidence="3" type="ORF">B0T18DRAFT_323031</name>
</gene>
<keyword evidence="2" id="KW-0812">Transmembrane</keyword>
<dbReference type="InterPro" id="IPR010699">
    <property type="entry name" value="DUF1275"/>
</dbReference>
<keyword evidence="4" id="KW-1185">Reference proteome</keyword>
<reference evidence="3" key="1">
    <citation type="submission" date="2023-06" db="EMBL/GenBank/DDBJ databases">
        <title>Genome-scale phylogeny and comparative genomics of the fungal order Sordariales.</title>
        <authorList>
            <consortium name="Lawrence Berkeley National Laboratory"/>
            <person name="Hensen N."/>
            <person name="Bonometti L."/>
            <person name="Westerberg I."/>
            <person name="Brannstrom I.O."/>
            <person name="Guillou S."/>
            <person name="Cros-Aarteil S."/>
            <person name="Calhoun S."/>
            <person name="Haridas S."/>
            <person name="Kuo A."/>
            <person name="Mondo S."/>
            <person name="Pangilinan J."/>
            <person name="Riley R."/>
            <person name="LaButti K."/>
            <person name="Andreopoulos B."/>
            <person name="Lipzen A."/>
            <person name="Chen C."/>
            <person name="Yanf M."/>
            <person name="Daum C."/>
            <person name="Ng V."/>
            <person name="Clum A."/>
            <person name="Steindorff A."/>
            <person name="Ohm R."/>
            <person name="Martin F."/>
            <person name="Silar P."/>
            <person name="Natvig D."/>
            <person name="Lalanne C."/>
            <person name="Gautier V."/>
            <person name="Ament-velasquez S.L."/>
            <person name="Kruys A."/>
            <person name="Hutchinson M.I."/>
            <person name="Powell A.J."/>
            <person name="Barry K."/>
            <person name="Miller A.N."/>
            <person name="Grigoriev I.V."/>
            <person name="Debuchy R."/>
            <person name="Gladieux P."/>
            <person name="Thoren M.H."/>
            <person name="Johannesson H."/>
        </authorList>
    </citation>
    <scope>NUCLEOTIDE SEQUENCE</scope>
    <source>
        <strain evidence="3">SMH3187-1</strain>
    </source>
</reference>
<feature type="region of interest" description="Disordered" evidence="1">
    <location>
        <begin position="1"/>
        <end position="36"/>
    </location>
</feature>
<organism evidence="3 4">
    <name type="scientific">Schizothecium vesticola</name>
    <dbReference type="NCBI Taxonomy" id="314040"/>
    <lineage>
        <taxon>Eukaryota</taxon>
        <taxon>Fungi</taxon>
        <taxon>Dikarya</taxon>
        <taxon>Ascomycota</taxon>
        <taxon>Pezizomycotina</taxon>
        <taxon>Sordariomycetes</taxon>
        <taxon>Sordariomycetidae</taxon>
        <taxon>Sordariales</taxon>
        <taxon>Schizotheciaceae</taxon>
        <taxon>Schizothecium</taxon>
    </lineage>
</organism>